<dbReference type="InterPro" id="IPR016195">
    <property type="entry name" value="Pol/histidinol_Pase-like"/>
</dbReference>
<protein>
    <submittedName>
        <fullName evidence="2">Uncharacterized protein</fullName>
    </submittedName>
</protein>
<keyword evidence="1" id="KW-0378">Hydrolase</keyword>
<dbReference type="AlphaFoldDB" id="X1LCB4"/>
<sequence length="91" mass="10633">PHAVGFIEDYIKIAIDRGLNVIGISDHFPYEYLSSEIPSLEDIPYEGYAMPTNNLESYILQLDNLSEKYKDQIHVRTAFEIDFFKHQDHDQ</sequence>
<dbReference type="GO" id="GO:0004401">
    <property type="term" value="F:histidinol-phosphatase activity"/>
    <property type="evidence" value="ECO:0007669"/>
    <property type="project" value="InterPro"/>
</dbReference>
<evidence type="ECO:0000313" key="2">
    <source>
        <dbReference type="EMBL" id="GAH91793.1"/>
    </source>
</evidence>
<gene>
    <name evidence="2" type="ORF">S03H2_71540</name>
</gene>
<proteinExistence type="predicted"/>
<dbReference type="InterPro" id="IPR010140">
    <property type="entry name" value="Histidinol_P_phosphatase_HisJ"/>
</dbReference>
<dbReference type="GO" id="GO:0005737">
    <property type="term" value="C:cytoplasm"/>
    <property type="evidence" value="ECO:0007669"/>
    <property type="project" value="TreeGrafter"/>
</dbReference>
<accession>X1LCB4</accession>
<dbReference type="PANTHER" id="PTHR21039:SF0">
    <property type="entry name" value="HISTIDINOL-PHOSPHATASE"/>
    <property type="match status" value="1"/>
</dbReference>
<comment type="caution">
    <text evidence="2">The sequence shown here is derived from an EMBL/GenBank/DDBJ whole genome shotgun (WGS) entry which is preliminary data.</text>
</comment>
<feature type="non-terminal residue" evidence="2">
    <location>
        <position position="91"/>
    </location>
</feature>
<dbReference type="GO" id="GO:0000105">
    <property type="term" value="P:L-histidine biosynthetic process"/>
    <property type="evidence" value="ECO:0007669"/>
    <property type="project" value="InterPro"/>
</dbReference>
<feature type="non-terminal residue" evidence="2">
    <location>
        <position position="1"/>
    </location>
</feature>
<dbReference type="EMBL" id="BARU01047932">
    <property type="protein sequence ID" value="GAH91793.1"/>
    <property type="molecule type" value="Genomic_DNA"/>
</dbReference>
<dbReference type="PANTHER" id="PTHR21039">
    <property type="entry name" value="HISTIDINOL PHOSPHATASE-RELATED"/>
    <property type="match status" value="1"/>
</dbReference>
<evidence type="ECO:0000256" key="1">
    <source>
        <dbReference type="ARBA" id="ARBA00022801"/>
    </source>
</evidence>
<dbReference type="SUPFAM" id="SSF89550">
    <property type="entry name" value="PHP domain-like"/>
    <property type="match status" value="1"/>
</dbReference>
<dbReference type="Gene3D" id="3.20.20.140">
    <property type="entry name" value="Metal-dependent hydrolases"/>
    <property type="match status" value="1"/>
</dbReference>
<reference evidence="2" key="1">
    <citation type="journal article" date="2014" name="Front. Microbiol.">
        <title>High frequency of phylogenetically diverse reductive dehalogenase-homologous genes in deep subseafloor sedimentary metagenomes.</title>
        <authorList>
            <person name="Kawai M."/>
            <person name="Futagami T."/>
            <person name="Toyoda A."/>
            <person name="Takaki Y."/>
            <person name="Nishi S."/>
            <person name="Hori S."/>
            <person name="Arai W."/>
            <person name="Tsubouchi T."/>
            <person name="Morono Y."/>
            <person name="Uchiyama I."/>
            <person name="Ito T."/>
            <person name="Fujiyama A."/>
            <person name="Inagaki F."/>
            <person name="Takami H."/>
        </authorList>
    </citation>
    <scope>NUCLEOTIDE SEQUENCE</scope>
    <source>
        <strain evidence="2">Expedition CK06-06</strain>
    </source>
</reference>
<organism evidence="2">
    <name type="scientific">marine sediment metagenome</name>
    <dbReference type="NCBI Taxonomy" id="412755"/>
    <lineage>
        <taxon>unclassified sequences</taxon>
        <taxon>metagenomes</taxon>
        <taxon>ecological metagenomes</taxon>
    </lineage>
</organism>
<name>X1LCB4_9ZZZZ</name>